<comment type="caution">
    <text evidence="2">The sequence shown here is derived from an EMBL/GenBank/DDBJ whole genome shotgun (WGS) entry which is preliminary data.</text>
</comment>
<dbReference type="Pfam" id="PF05168">
    <property type="entry name" value="HEPN"/>
    <property type="match status" value="1"/>
</dbReference>
<proteinExistence type="predicted"/>
<evidence type="ECO:0000313" key="2">
    <source>
        <dbReference type="EMBL" id="ETK03805.1"/>
    </source>
</evidence>
<protein>
    <recommendedName>
        <fullName evidence="1">HEPN domain-containing protein</fullName>
    </recommendedName>
</protein>
<dbReference type="PATRIC" id="fig|1410950.3.peg.1845"/>
<feature type="domain" description="HEPN" evidence="1">
    <location>
        <begin position="4"/>
        <end position="130"/>
    </location>
</feature>
<reference evidence="2 3" key="1">
    <citation type="submission" date="2013-11" db="EMBL/GenBank/DDBJ databases">
        <title>Single cell genomics of uncultured Tannerella BU063 (oral taxon 286).</title>
        <authorList>
            <person name="Beall C.J."/>
            <person name="Campbell A.G."/>
            <person name="Griffen A.L."/>
            <person name="Podar M."/>
            <person name="Leys E.J."/>
        </authorList>
    </citation>
    <scope>NUCLEOTIDE SEQUENCE [LARGE SCALE GENOMIC DNA]</scope>
    <source>
        <strain evidence="2">Cell 5</strain>
    </source>
</reference>
<dbReference type="AlphaFoldDB" id="W2C9I0"/>
<evidence type="ECO:0000259" key="1">
    <source>
        <dbReference type="Pfam" id="PF05168"/>
    </source>
</evidence>
<dbReference type="EMBL" id="AYYC01000729">
    <property type="protein sequence ID" value="ETK03805.1"/>
    <property type="molecule type" value="Genomic_DNA"/>
</dbReference>
<evidence type="ECO:0000313" key="3">
    <source>
        <dbReference type="Proteomes" id="UP000018872"/>
    </source>
</evidence>
<dbReference type="Proteomes" id="UP000018872">
    <property type="component" value="Unassembled WGS sequence"/>
</dbReference>
<sequence>MYMKTKAIYNLEAAAALIDRQDERYYTASIHHAYYAVFQYMKYVLANTGTSPLSYKEQDEKARSKGSHKYVIEQIVLRIALQMGTYKKARKFGQAVRELKGERVEADYSTRLFTLEECQTCKQQAEDLIAKLVIYLETYERS</sequence>
<dbReference type="Gene3D" id="1.20.120.330">
    <property type="entry name" value="Nucleotidyltransferases domain 2"/>
    <property type="match status" value="1"/>
</dbReference>
<organism evidence="2 3">
    <name type="scientific">Tannerella sp. oral taxon BU063 isolate Cell 5</name>
    <dbReference type="NCBI Taxonomy" id="1410950"/>
    <lineage>
        <taxon>Bacteria</taxon>
        <taxon>Pseudomonadati</taxon>
        <taxon>Bacteroidota</taxon>
        <taxon>Bacteroidia</taxon>
        <taxon>Bacteroidales</taxon>
        <taxon>Tannerellaceae</taxon>
        <taxon>Tannerella</taxon>
    </lineage>
</organism>
<gene>
    <name evidence="2" type="ORF">T229_12225</name>
</gene>
<dbReference type="InterPro" id="IPR007842">
    <property type="entry name" value="HEPN_dom"/>
</dbReference>
<name>W2C9I0_9BACT</name>
<accession>W2C9I0</accession>